<dbReference type="AlphaFoldDB" id="A0A978UBR3"/>
<keyword evidence="2" id="KW-0805">Transcription regulation</keyword>
<dbReference type="GO" id="GO:0003677">
    <property type="term" value="F:DNA binding"/>
    <property type="evidence" value="ECO:0007669"/>
    <property type="project" value="UniProtKB-KW"/>
</dbReference>
<name>A0A978UBR3_ZIZJJ</name>
<dbReference type="PROSITE" id="PS50863">
    <property type="entry name" value="B3"/>
    <property type="match status" value="1"/>
</dbReference>
<comment type="subcellular location">
    <subcellularLocation>
        <location evidence="1">Nucleus</location>
    </subcellularLocation>
</comment>
<proteinExistence type="predicted"/>
<keyword evidence="7" id="KW-0812">Transmembrane</keyword>
<dbReference type="PANTHER" id="PTHR31140">
    <property type="entry name" value="B3 DOMAIN-CONTAINING TRANSCRIPTION FACTOR ABI3"/>
    <property type="match status" value="1"/>
</dbReference>
<feature type="compositionally biased region" description="Polar residues" evidence="6">
    <location>
        <begin position="320"/>
        <end position="336"/>
    </location>
</feature>
<keyword evidence="7" id="KW-1133">Transmembrane helix</keyword>
<feature type="compositionally biased region" description="Polar residues" evidence="6">
    <location>
        <begin position="46"/>
        <end position="74"/>
    </location>
</feature>
<keyword evidence="5" id="KW-0539">Nucleus</keyword>
<evidence type="ECO:0000259" key="8">
    <source>
        <dbReference type="PROSITE" id="PS50863"/>
    </source>
</evidence>
<feature type="region of interest" description="Disordered" evidence="6">
    <location>
        <begin position="19"/>
        <end position="78"/>
    </location>
</feature>
<feature type="compositionally biased region" description="Polar residues" evidence="6">
    <location>
        <begin position="19"/>
        <end position="32"/>
    </location>
</feature>
<evidence type="ECO:0000256" key="3">
    <source>
        <dbReference type="ARBA" id="ARBA00023125"/>
    </source>
</evidence>
<dbReference type="PANTHER" id="PTHR31140:SF70">
    <property type="entry name" value="B3 DOMAIN-CONTAINING PROTEIN OS11G0156000"/>
    <property type="match status" value="1"/>
</dbReference>
<evidence type="ECO:0000313" key="9">
    <source>
        <dbReference type="EMBL" id="KAH7512206.1"/>
    </source>
</evidence>
<comment type="caution">
    <text evidence="9">The sequence shown here is derived from an EMBL/GenBank/DDBJ whole genome shotgun (WGS) entry which is preliminary data.</text>
</comment>
<dbReference type="SUPFAM" id="SSF101936">
    <property type="entry name" value="DNA-binding pseudobarrel domain"/>
    <property type="match status" value="1"/>
</dbReference>
<dbReference type="Pfam" id="PF02362">
    <property type="entry name" value="B3"/>
    <property type="match status" value="1"/>
</dbReference>
<dbReference type="Gene3D" id="2.40.330.10">
    <property type="entry name" value="DNA-binding pseudobarrel domain"/>
    <property type="match status" value="1"/>
</dbReference>
<dbReference type="Proteomes" id="UP000813462">
    <property type="component" value="Unassembled WGS sequence"/>
</dbReference>
<dbReference type="GO" id="GO:0003700">
    <property type="term" value="F:DNA-binding transcription factor activity"/>
    <property type="evidence" value="ECO:0007669"/>
    <property type="project" value="InterPro"/>
</dbReference>
<dbReference type="InterPro" id="IPR015300">
    <property type="entry name" value="DNA-bd_pseudobarrel_sf"/>
</dbReference>
<gene>
    <name evidence="9" type="ORF">FEM48_Zijuj12G0066000</name>
</gene>
<dbReference type="EMBL" id="JAEACU010000012">
    <property type="protein sequence ID" value="KAH7512206.1"/>
    <property type="molecule type" value="Genomic_DNA"/>
</dbReference>
<keyword evidence="7" id="KW-0472">Membrane</keyword>
<dbReference type="CDD" id="cd10017">
    <property type="entry name" value="B3_DNA"/>
    <property type="match status" value="1"/>
</dbReference>
<feature type="domain" description="TF-B3" evidence="8">
    <location>
        <begin position="130"/>
        <end position="237"/>
    </location>
</feature>
<dbReference type="GO" id="GO:0005634">
    <property type="term" value="C:nucleus"/>
    <property type="evidence" value="ECO:0007669"/>
    <property type="project" value="UniProtKB-SubCell"/>
</dbReference>
<organism evidence="9 10">
    <name type="scientific">Ziziphus jujuba var. spinosa</name>
    <dbReference type="NCBI Taxonomy" id="714518"/>
    <lineage>
        <taxon>Eukaryota</taxon>
        <taxon>Viridiplantae</taxon>
        <taxon>Streptophyta</taxon>
        <taxon>Embryophyta</taxon>
        <taxon>Tracheophyta</taxon>
        <taxon>Spermatophyta</taxon>
        <taxon>Magnoliopsida</taxon>
        <taxon>eudicotyledons</taxon>
        <taxon>Gunneridae</taxon>
        <taxon>Pentapetalae</taxon>
        <taxon>rosids</taxon>
        <taxon>fabids</taxon>
        <taxon>Rosales</taxon>
        <taxon>Rhamnaceae</taxon>
        <taxon>Paliureae</taxon>
        <taxon>Ziziphus</taxon>
    </lineage>
</organism>
<keyword evidence="3" id="KW-0238">DNA-binding</keyword>
<evidence type="ECO:0000256" key="4">
    <source>
        <dbReference type="ARBA" id="ARBA00023163"/>
    </source>
</evidence>
<dbReference type="InterPro" id="IPR003340">
    <property type="entry name" value="B3_DNA-bd"/>
</dbReference>
<evidence type="ECO:0000256" key="7">
    <source>
        <dbReference type="SAM" id="Phobius"/>
    </source>
</evidence>
<evidence type="ECO:0000256" key="6">
    <source>
        <dbReference type="SAM" id="MobiDB-lite"/>
    </source>
</evidence>
<feature type="transmembrane region" description="Helical" evidence="7">
    <location>
        <begin position="347"/>
        <end position="366"/>
    </location>
</feature>
<sequence length="369" mass="42506">MPINHFSSDLPETHWWTQQQQPSVMDNNTPSSKPHYLPPHHPLYHSNINNPSQQHYYQSSNWHNSNNPQHSTSIPMYHTPNNNLNFNLNNQLDYNDEDVDDQIADSATELNNNQNQDQYQQDHLEKEPMFEKPLTPSDVGKLNRLVIPKQHAEKYFPLGGGGGGDSVDKGLLLSFEDELGKFWRFRYSYWNSSQSYVLTKGWSRYVKEKRLDAGDVVLFERHRTDSERLFIGWRRRTVPDSGGTVAQVNGGESAGGWTRMLYSAHPYPTHPHHHHHAVPYQPDCLHAGSPAQNQTTPVGNSRILRLFGVNMECQPDDSEPSTPDGSSLSTHGPSHQQFYPPYHSDHMVRHPFFIIIYIYIFNLLLFKLD</sequence>
<reference evidence="9" key="1">
    <citation type="journal article" date="2021" name="Front. Plant Sci.">
        <title>Chromosome-Scale Genome Assembly for Chinese Sour Jujube and Insights Into Its Genome Evolution and Domestication Signature.</title>
        <authorList>
            <person name="Shen L.-Y."/>
            <person name="Luo H."/>
            <person name="Wang X.-L."/>
            <person name="Wang X.-M."/>
            <person name="Qiu X.-J."/>
            <person name="Liu H."/>
            <person name="Zhou S.-S."/>
            <person name="Jia K.-H."/>
            <person name="Nie S."/>
            <person name="Bao Y.-T."/>
            <person name="Zhang R.-G."/>
            <person name="Yun Q.-Z."/>
            <person name="Chai Y.-H."/>
            <person name="Lu J.-Y."/>
            <person name="Li Y."/>
            <person name="Zhao S.-W."/>
            <person name="Mao J.-F."/>
            <person name="Jia S.-G."/>
            <person name="Mao Y.-M."/>
        </authorList>
    </citation>
    <scope>NUCLEOTIDE SEQUENCE</scope>
    <source>
        <strain evidence="9">AT0</strain>
        <tissue evidence="9">Leaf</tissue>
    </source>
</reference>
<feature type="region of interest" description="Disordered" evidence="6">
    <location>
        <begin position="314"/>
        <end position="336"/>
    </location>
</feature>
<dbReference type="InterPro" id="IPR044800">
    <property type="entry name" value="LEC2-like"/>
</dbReference>
<evidence type="ECO:0000256" key="1">
    <source>
        <dbReference type="ARBA" id="ARBA00004123"/>
    </source>
</evidence>
<evidence type="ECO:0000256" key="5">
    <source>
        <dbReference type="ARBA" id="ARBA00023242"/>
    </source>
</evidence>
<keyword evidence="4" id="KW-0804">Transcription</keyword>
<protein>
    <recommendedName>
        <fullName evidence="8">TF-B3 domain-containing protein</fullName>
    </recommendedName>
</protein>
<accession>A0A978UBR3</accession>
<evidence type="ECO:0000313" key="10">
    <source>
        <dbReference type="Proteomes" id="UP000813462"/>
    </source>
</evidence>
<evidence type="ECO:0000256" key="2">
    <source>
        <dbReference type="ARBA" id="ARBA00023015"/>
    </source>
</evidence>
<dbReference type="SMART" id="SM01019">
    <property type="entry name" value="B3"/>
    <property type="match status" value="1"/>
</dbReference>